<name>A0A0D7W7D0_9FLAO</name>
<dbReference type="PANTHER" id="PTHR37312">
    <property type="entry name" value="MEMBRANE-BOUND ACYLTRANSFERASE YKRP-RELATED"/>
    <property type="match status" value="1"/>
</dbReference>
<feature type="transmembrane region" description="Helical" evidence="1">
    <location>
        <begin position="213"/>
        <end position="232"/>
    </location>
</feature>
<keyword evidence="1" id="KW-1133">Transmembrane helix</keyword>
<keyword evidence="4" id="KW-1185">Reference proteome</keyword>
<feature type="transmembrane region" description="Helical" evidence="1">
    <location>
        <begin position="316"/>
        <end position="336"/>
    </location>
</feature>
<keyword evidence="1" id="KW-0472">Membrane</keyword>
<evidence type="ECO:0000313" key="3">
    <source>
        <dbReference type="EMBL" id="KJD34623.1"/>
    </source>
</evidence>
<dbReference type="Proteomes" id="UP000032361">
    <property type="component" value="Unassembled WGS sequence"/>
</dbReference>
<feature type="transmembrane region" description="Helical" evidence="1">
    <location>
        <begin position="182"/>
        <end position="201"/>
    </location>
</feature>
<feature type="transmembrane region" description="Helical" evidence="1">
    <location>
        <begin position="42"/>
        <end position="63"/>
    </location>
</feature>
<feature type="transmembrane region" description="Helical" evidence="1">
    <location>
        <begin position="126"/>
        <end position="147"/>
    </location>
</feature>
<dbReference type="RefSeq" id="WP_044625009.1">
    <property type="nucleotide sequence ID" value="NZ_JTDV01000001.1"/>
</dbReference>
<keyword evidence="1" id="KW-0812">Transmembrane</keyword>
<dbReference type="InterPro" id="IPR052734">
    <property type="entry name" value="Nod_factor_acetyltransferase"/>
</dbReference>
<feature type="transmembrane region" description="Helical" evidence="1">
    <location>
        <begin position="84"/>
        <end position="106"/>
    </location>
</feature>
<comment type="caution">
    <text evidence="3">The sequence shown here is derived from an EMBL/GenBank/DDBJ whole genome shotgun (WGS) entry which is preliminary data.</text>
</comment>
<dbReference type="AlphaFoldDB" id="A0A0D7W7D0"/>
<feature type="transmembrane region" description="Helical" evidence="1">
    <location>
        <begin position="252"/>
        <end position="270"/>
    </location>
</feature>
<feature type="transmembrane region" description="Helical" evidence="1">
    <location>
        <begin position="12"/>
        <end position="30"/>
    </location>
</feature>
<feature type="domain" description="Acyltransferase 3" evidence="2">
    <location>
        <begin position="11"/>
        <end position="332"/>
    </location>
</feature>
<sequence length="382" mass="45043">MEKAKNRIEIFDIAKGLSIILMTLSHYPFVKIDSLVYPNFMFFNEFKMVFSMPMFIFISGYLLSDRLRIKEFICHKIDGLIKPIFGFAITLTVLKILLYVLTAEVVTFPGVMKYINVLASIFPQGTFGPINNTLWFVGALFWGQLVFKGALEMINVNKPYNYLLLLFLLIVLIVISNISFSFYYLEKIPVFFTYLLLGYSFKKISQRYLKGTLFFYSNKMILFPILFFVSWFLLETLQVKVQLNLYDHKFNYHYLLLLSILGVFSVLYVCRFFEKIPLLNSFLVYCSRASFFILAYHIFIIDVYNSFFKMQTYNPLLHTSLFILNIIICCGVYFLIKKLPYVRILFYPIKTIPLTEGEIKLLKSKYVYRFIPREILRITNIA</sequence>
<proteinExistence type="predicted"/>
<dbReference type="STRING" id="1382798.PK35_02255"/>
<feature type="transmembrane region" description="Helical" evidence="1">
    <location>
        <begin position="159"/>
        <end position="176"/>
    </location>
</feature>
<dbReference type="PANTHER" id="PTHR37312:SF1">
    <property type="entry name" value="MEMBRANE-BOUND ACYLTRANSFERASE YKRP-RELATED"/>
    <property type="match status" value="1"/>
</dbReference>
<dbReference type="GO" id="GO:0016747">
    <property type="term" value="F:acyltransferase activity, transferring groups other than amino-acyl groups"/>
    <property type="evidence" value="ECO:0007669"/>
    <property type="project" value="InterPro"/>
</dbReference>
<evidence type="ECO:0000313" key="4">
    <source>
        <dbReference type="Proteomes" id="UP000032361"/>
    </source>
</evidence>
<gene>
    <name evidence="3" type="ORF">PK35_02255</name>
</gene>
<protein>
    <recommendedName>
        <fullName evidence="2">Acyltransferase 3 domain-containing protein</fullName>
    </recommendedName>
</protein>
<dbReference type="PATRIC" id="fig|1382798.3.peg.455"/>
<dbReference type="InterPro" id="IPR002656">
    <property type="entry name" value="Acyl_transf_3_dom"/>
</dbReference>
<evidence type="ECO:0000259" key="2">
    <source>
        <dbReference type="Pfam" id="PF01757"/>
    </source>
</evidence>
<evidence type="ECO:0000256" key="1">
    <source>
        <dbReference type="SAM" id="Phobius"/>
    </source>
</evidence>
<dbReference type="OrthoDB" id="9816048at2"/>
<organism evidence="3 4">
    <name type="scientific">Neotamlana nanhaiensis</name>
    <dbReference type="NCBI Taxonomy" id="1382798"/>
    <lineage>
        <taxon>Bacteria</taxon>
        <taxon>Pseudomonadati</taxon>
        <taxon>Bacteroidota</taxon>
        <taxon>Flavobacteriia</taxon>
        <taxon>Flavobacteriales</taxon>
        <taxon>Flavobacteriaceae</taxon>
        <taxon>Neotamlana</taxon>
    </lineage>
</organism>
<feature type="transmembrane region" description="Helical" evidence="1">
    <location>
        <begin position="282"/>
        <end position="304"/>
    </location>
</feature>
<accession>A0A0D7W7D0</accession>
<dbReference type="EMBL" id="JTDV01000001">
    <property type="protein sequence ID" value="KJD34623.1"/>
    <property type="molecule type" value="Genomic_DNA"/>
</dbReference>
<reference evidence="3 4" key="1">
    <citation type="journal article" date="2015" name="Antonie Van Leeuwenhoek">
        <title>Tamlana nanhaiensis sp. nov., isolated from surface seawater collected from the South China Sea.</title>
        <authorList>
            <person name="Liu X."/>
            <person name="Lai Q."/>
            <person name="Du Y."/>
            <person name="Li G."/>
            <person name="Sun F."/>
            <person name="Shao Z."/>
        </authorList>
    </citation>
    <scope>NUCLEOTIDE SEQUENCE [LARGE SCALE GENOMIC DNA]</scope>
    <source>
        <strain evidence="3 4">FHC16</strain>
    </source>
</reference>
<dbReference type="Pfam" id="PF01757">
    <property type="entry name" value="Acyl_transf_3"/>
    <property type="match status" value="1"/>
</dbReference>